<gene>
    <name evidence="1" type="ORF">CP960_10270</name>
</gene>
<comment type="caution">
    <text evidence="1">The sequence shown here is derived from an EMBL/GenBank/DDBJ whole genome shotgun (WGS) entry which is preliminary data.</text>
</comment>
<keyword evidence="2" id="KW-1185">Reference proteome</keyword>
<evidence type="ECO:0000313" key="1">
    <source>
        <dbReference type="EMBL" id="PKI80324.1"/>
    </source>
</evidence>
<sequence>MTQQEMKQLKIGDKILDLEVSQNFGKKSICEVIEVDETGILITTNDKDFEGAYPHRFLFECDYNSIQNI</sequence>
<accession>A0A2N1J1E6</accession>
<proteinExistence type="predicted"/>
<organism evidence="1 2">
    <name type="scientific">Malaciobacter halophilus</name>
    <dbReference type="NCBI Taxonomy" id="197482"/>
    <lineage>
        <taxon>Bacteria</taxon>
        <taxon>Pseudomonadati</taxon>
        <taxon>Campylobacterota</taxon>
        <taxon>Epsilonproteobacteria</taxon>
        <taxon>Campylobacterales</taxon>
        <taxon>Arcobacteraceae</taxon>
        <taxon>Malaciobacter</taxon>
    </lineage>
</organism>
<evidence type="ECO:0008006" key="3">
    <source>
        <dbReference type="Google" id="ProtNLM"/>
    </source>
</evidence>
<protein>
    <recommendedName>
        <fullName evidence="3">DUF4926 domain-containing protein</fullName>
    </recommendedName>
</protein>
<dbReference type="AlphaFoldDB" id="A0A2N1J1E6"/>
<dbReference type="KEGG" id="ahs:AHALO_0124"/>
<evidence type="ECO:0000313" key="2">
    <source>
        <dbReference type="Proteomes" id="UP000233248"/>
    </source>
</evidence>
<dbReference type="Proteomes" id="UP000233248">
    <property type="component" value="Unassembled WGS sequence"/>
</dbReference>
<reference evidence="1 2" key="1">
    <citation type="submission" date="2017-09" db="EMBL/GenBank/DDBJ databases">
        <title>Genomics of the genus Arcobacter.</title>
        <authorList>
            <person name="Perez-Cataluna A."/>
            <person name="Figueras M.J."/>
            <person name="Salas-Masso N."/>
        </authorList>
    </citation>
    <scope>NUCLEOTIDE SEQUENCE [LARGE SCALE GENOMIC DNA]</scope>
    <source>
        <strain evidence="1 2">DSM 18005</strain>
    </source>
</reference>
<dbReference type="RefSeq" id="WP_101185340.1">
    <property type="nucleotide sequence ID" value="NZ_CP031218.1"/>
</dbReference>
<name>A0A2N1J1E6_9BACT</name>
<dbReference type="EMBL" id="NXIF01000038">
    <property type="protein sequence ID" value="PKI80324.1"/>
    <property type="molecule type" value="Genomic_DNA"/>
</dbReference>